<dbReference type="Pfam" id="PF13391">
    <property type="entry name" value="HNH_2"/>
    <property type="match status" value="1"/>
</dbReference>
<reference evidence="3 4" key="1">
    <citation type="journal article" date="2017" name="G3 (Bethesda)">
        <title>First Draft Genome Sequence of the Pathogenic Fungus Lomentospora prolificans (Formerly Scedosporium prolificans).</title>
        <authorList>
            <person name="Luo R."/>
            <person name="Zimin A."/>
            <person name="Workman R."/>
            <person name="Fan Y."/>
            <person name="Pertea G."/>
            <person name="Grossman N."/>
            <person name="Wear M.P."/>
            <person name="Jia B."/>
            <person name="Miller H."/>
            <person name="Casadevall A."/>
            <person name="Timp W."/>
            <person name="Zhang S.X."/>
            <person name="Salzberg S.L."/>
        </authorList>
    </citation>
    <scope>NUCLEOTIDE SEQUENCE [LARGE SCALE GENOMIC DNA]</scope>
    <source>
        <strain evidence="3 4">JHH-5317</strain>
    </source>
</reference>
<accession>A0A2N3NJH4</accession>
<dbReference type="OrthoDB" id="5219809at2759"/>
<organism evidence="3 4">
    <name type="scientific">Lomentospora prolificans</name>
    <dbReference type="NCBI Taxonomy" id="41688"/>
    <lineage>
        <taxon>Eukaryota</taxon>
        <taxon>Fungi</taxon>
        <taxon>Dikarya</taxon>
        <taxon>Ascomycota</taxon>
        <taxon>Pezizomycotina</taxon>
        <taxon>Sordariomycetes</taxon>
        <taxon>Hypocreomycetidae</taxon>
        <taxon>Microascales</taxon>
        <taxon>Microascaceae</taxon>
        <taxon>Lomentospora</taxon>
    </lineage>
</organism>
<dbReference type="InterPro" id="IPR003615">
    <property type="entry name" value="HNH_nuc"/>
</dbReference>
<sequence length="288" mass="32695">MPPTSDPALRRDVVFSDLRDPSTILGGLILTHGVTNEGFYRMVSIVLISKSDIFIQTENGNRLLRDSQPLLRGHYLIISDSEIQVNSELFLHRTISLGSGNQAYSFRDTVRQRDRRCVITKIENPDAEFGEWWGYKAAHVFPLAHESYCIAHNFDRWITIRPAIGGSINSVQNGILLMAHLHDRFNSYAFSIDPDDNYKIICFRQDQLGIAGTFLDRRLLDDSQRPPDELFRWHFRQAVLANMRGAGEPVFEHDFPPGSDIMGDIISGPKPAERMESELFMRLGSGTS</sequence>
<gene>
    <name evidence="3" type="ORF">jhhlp_000791</name>
</gene>
<dbReference type="InParanoid" id="A0A2N3NJH4"/>
<feature type="domain" description="HNH nuclease" evidence="1">
    <location>
        <begin position="117"/>
        <end position="193"/>
    </location>
</feature>
<name>A0A2N3NJH4_9PEZI</name>
<protein>
    <submittedName>
        <fullName evidence="3">Uncharacterized protein</fullName>
    </submittedName>
</protein>
<evidence type="ECO:0000259" key="2">
    <source>
        <dbReference type="Pfam" id="PF25324"/>
    </source>
</evidence>
<evidence type="ECO:0000259" key="1">
    <source>
        <dbReference type="Pfam" id="PF13391"/>
    </source>
</evidence>
<feature type="domain" description="DUF7881" evidence="2">
    <location>
        <begin position="11"/>
        <end position="84"/>
    </location>
</feature>
<dbReference type="AlphaFoldDB" id="A0A2N3NJH4"/>
<dbReference type="EMBL" id="NLAX01000003">
    <property type="protein sequence ID" value="PKS12583.1"/>
    <property type="molecule type" value="Genomic_DNA"/>
</dbReference>
<dbReference type="InterPro" id="IPR057203">
    <property type="entry name" value="DUF7881"/>
</dbReference>
<dbReference type="STRING" id="41688.A0A2N3NJH4"/>
<keyword evidence="4" id="KW-1185">Reference proteome</keyword>
<dbReference type="VEuPathDB" id="FungiDB:jhhlp_000791"/>
<evidence type="ECO:0000313" key="4">
    <source>
        <dbReference type="Proteomes" id="UP000233524"/>
    </source>
</evidence>
<dbReference type="Proteomes" id="UP000233524">
    <property type="component" value="Unassembled WGS sequence"/>
</dbReference>
<dbReference type="Pfam" id="PF25324">
    <property type="entry name" value="DUF7881"/>
    <property type="match status" value="1"/>
</dbReference>
<evidence type="ECO:0000313" key="3">
    <source>
        <dbReference type="EMBL" id="PKS12583.1"/>
    </source>
</evidence>
<comment type="caution">
    <text evidence="3">The sequence shown here is derived from an EMBL/GenBank/DDBJ whole genome shotgun (WGS) entry which is preliminary data.</text>
</comment>
<proteinExistence type="predicted"/>